<dbReference type="AlphaFoldDB" id="A0A0D2M3T7"/>
<sequence length="179" mass="18863">MPPTPPLRAPDRGLLRGRVGRAGGARAARVSMRAGHPRGVLGAGRGGAPRLILGRCGAAPGVISDGWVGGVQQHLRSADILWGTNKMEDAAQRLGLIDAGRVRILLCVQQLHRALFVPQHPREGGSASIYDDPIIVLLKKATASAHRARAAFRRTGMDNGRASGTRTPRRQTDAPSGLG</sequence>
<proteinExistence type="predicted"/>
<gene>
    <name evidence="2" type="ORF">HYPSUDRAFT_205833</name>
</gene>
<reference evidence="3" key="1">
    <citation type="submission" date="2014-04" db="EMBL/GenBank/DDBJ databases">
        <title>Evolutionary Origins and Diversification of the Mycorrhizal Mutualists.</title>
        <authorList>
            <consortium name="DOE Joint Genome Institute"/>
            <consortium name="Mycorrhizal Genomics Consortium"/>
            <person name="Kohler A."/>
            <person name="Kuo A."/>
            <person name="Nagy L.G."/>
            <person name="Floudas D."/>
            <person name="Copeland A."/>
            <person name="Barry K.W."/>
            <person name="Cichocki N."/>
            <person name="Veneault-Fourrey C."/>
            <person name="LaButti K."/>
            <person name="Lindquist E.A."/>
            <person name="Lipzen A."/>
            <person name="Lundell T."/>
            <person name="Morin E."/>
            <person name="Murat C."/>
            <person name="Riley R."/>
            <person name="Ohm R."/>
            <person name="Sun H."/>
            <person name="Tunlid A."/>
            <person name="Henrissat B."/>
            <person name="Grigoriev I.V."/>
            <person name="Hibbett D.S."/>
            <person name="Martin F."/>
        </authorList>
    </citation>
    <scope>NUCLEOTIDE SEQUENCE [LARGE SCALE GENOMIC DNA]</scope>
    <source>
        <strain evidence="3">FD-334 SS-4</strain>
    </source>
</reference>
<organism evidence="2 3">
    <name type="scientific">Hypholoma sublateritium (strain FD-334 SS-4)</name>
    <dbReference type="NCBI Taxonomy" id="945553"/>
    <lineage>
        <taxon>Eukaryota</taxon>
        <taxon>Fungi</taxon>
        <taxon>Dikarya</taxon>
        <taxon>Basidiomycota</taxon>
        <taxon>Agaricomycotina</taxon>
        <taxon>Agaricomycetes</taxon>
        <taxon>Agaricomycetidae</taxon>
        <taxon>Agaricales</taxon>
        <taxon>Agaricineae</taxon>
        <taxon>Strophariaceae</taxon>
        <taxon>Hypholoma</taxon>
    </lineage>
</organism>
<accession>A0A0D2M3T7</accession>
<protein>
    <submittedName>
        <fullName evidence="2">Uncharacterized protein</fullName>
    </submittedName>
</protein>
<keyword evidence="3" id="KW-1185">Reference proteome</keyword>
<evidence type="ECO:0000256" key="1">
    <source>
        <dbReference type="SAM" id="MobiDB-lite"/>
    </source>
</evidence>
<evidence type="ECO:0000313" key="2">
    <source>
        <dbReference type="EMBL" id="KJA17858.1"/>
    </source>
</evidence>
<evidence type="ECO:0000313" key="3">
    <source>
        <dbReference type="Proteomes" id="UP000054270"/>
    </source>
</evidence>
<feature type="region of interest" description="Disordered" evidence="1">
    <location>
        <begin position="153"/>
        <end position="179"/>
    </location>
</feature>
<dbReference type="EMBL" id="KN817597">
    <property type="protein sequence ID" value="KJA17858.1"/>
    <property type="molecule type" value="Genomic_DNA"/>
</dbReference>
<name>A0A0D2M3T7_HYPSF</name>
<dbReference type="Proteomes" id="UP000054270">
    <property type="component" value="Unassembled WGS sequence"/>
</dbReference>